<dbReference type="CDD" id="cd05402">
    <property type="entry name" value="NT_PAP_TUTase"/>
    <property type="match status" value="1"/>
</dbReference>
<feature type="transmembrane region" description="Helical" evidence="6">
    <location>
        <begin position="816"/>
        <end position="835"/>
    </location>
</feature>
<evidence type="ECO:0000256" key="4">
    <source>
        <dbReference type="ARBA" id="ARBA00023136"/>
    </source>
</evidence>
<dbReference type="InterPro" id="IPR027359">
    <property type="entry name" value="Volt_channel_dom_sf"/>
</dbReference>
<protein>
    <submittedName>
        <fullName evidence="9">Uncharacterized protein</fullName>
    </submittedName>
</protein>
<dbReference type="Gene3D" id="1.10.287.70">
    <property type="match status" value="1"/>
</dbReference>
<dbReference type="PANTHER" id="PTHR12271:SF40">
    <property type="entry name" value="POLY(A) RNA POLYMERASE GLD2"/>
    <property type="match status" value="1"/>
</dbReference>
<feature type="transmembrane region" description="Helical" evidence="6">
    <location>
        <begin position="756"/>
        <end position="773"/>
    </location>
</feature>
<dbReference type="Gene3D" id="3.30.460.10">
    <property type="entry name" value="Beta Polymerase, domain 2"/>
    <property type="match status" value="1"/>
</dbReference>
<evidence type="ECO:0000313" key="10">
    <source>
        <dbReference type="Proteomes" id="UP001178507"/>
    </source>
</evidence>
<sequence>MIGRLKPTSLRLLRQLRQLRQASETPPQLSWVPARGDRREAEGIGIADAPSSPSSHKERGASGRAARLTFEAEELIERLLPSEEQERQRDDMVQDLRRRIRAELPRCDLVTFGSAATGLWLPGRDVDLSLQVPGLRGRIETKQVLHRVASLIHGFSGDKPENRLAAKMPLLRWVPQAILPSCDITVNNDLAVENSRLVTAYLMAEPLLRKLLIVIKTWAFARGINDRSEGTLSSFALTLMVVHLLQRRQRLPSLQDLAILHGLPRREVQQVDCRFCTDSAILEKERAKFSSPSLGACLMDFFKFYGTEYKGGIVSIRNVDGNPPSWASGKFLFIDNPFEPGKDVANVELGQLARLREELRKAHSALRRGKSVESDCPLHRYELTKETREFFQSQSRFKAILDLVFSPREPQENMADREEYETMKAEFDTMCERARHMYKAQEERAEHRMWRAVQQLPEDLYQEAIASKPEKVPEELLFHNRYRAQIFRSLSEYEQRKMPGARYGARLADGAAKLCQDGSAIADDELASQGSRPWSEATFGGCTNFEIQHQADHERGLELPEPPEVPPAEPSPPELAAPSPLEAPEEMELDEGTSPKPRRKKRLMRRRRAAADCPKEVLDASNEAPRRLEQLVATVLDGQAAQFEAAKRRLEALCTAELEHLQHTLAAAVRELEPECADFTSLEEVQLAPREGGASGPVPAVGLPVLLASFQVNLQEAGEVEQAARSELLSSAKMDTAHGKCSCREKLQTFFASKTYAIAAQLLTFLSMAVIWLDTEFARQPWVAALSWACTAAFTLELLQIAAFGKECLTSDSKWWSFYDLVIVLLAWIDELYIVTTSSGLPVLRALRVLRVARLFRFCQPLHSWASAAVECTRALFWSTMVMALALFAASICITTICAEWIKNQVDFENPSWPDLLDQKNAMVLIDKDQSELVMSVWAWFGSLPRCSYTLLQCSWGVSWGQQSDALLEVGYPAVGLFLLYLLMMFIVIFNVVLGLVVDAVAESCRMVQEPSQESIPNNFVSQMRNVFDVIDTNADNVLDPDEVANISDKASKAAQTLGVDGSELSVLLAILAGKSRAVSFADFVAGAWFLKHASTRPRSSKLQSLNA</sequence>
<dbReference type="InterPro" id="IPR043519">
    <property type="entry name" value="NT_sf"/>
</dbReference>
<feature type="transmembrane region" description="Helical" evidence="6">
    <location>
        <begin position="785"/>
        <end position="804"/>
    </location>
</feature>
<dbReference type="Gene3D" id="1.10.1410.10">
    <property type="match status" value="1"/>
</dbReference>
<dbReference type="Gene3D" id="1.20.120.350">
    <property type="entry name" value="Voltage-gated potassium channels. Chain C"/>
    <property type="match status" value="1"/>
</dbReference>
<evidence type="ECO:0000259" key="8">
    <source>
        <dbReference type="Pfam" id="PF22600"/>
    </source>
</evidence>
<feature type="compositionally biased region" description="Pro residues" evidence="5">
    <location>
        <begin position="560"/>
        <end position="575"/>
    </location>
</feature>
<dbReference type="SUPFAM" id="SSF81301">
    <property type="entry name" value="Nucleotidyltransferase"/>
    <property type="match status" value="1"/>
</dbReference>
<proteinExistence type="predicted"/>
<feature type="domain" description="Ion transport" evidence="7">
    <location>
        <begin position="759"/>
        <end position="1003"/>
    </location>
</feature>
<dbReference type="SUPFAM" id="SSF81324">
    <property type="entry name" value="Voltage-gated potassium channels"/>
    <property type="match status" value="1"/>
</dbReference>
<dbReference type="GO" id="GO:0031123">
    <property type="term" value="P:RNA 3'-end processing"/>
    <property type="evidence" value="ECO:0007669"/>
    <property type="project" value="TreeGrafter"/>
</dbReference>
<keyword evidence="3 6" id="KW-1133">Transmembrane helix</keyword>
<feature type="domain" description="Poly(A) RNA polymerase mitochondrial-like central palm" evidence="8">
    <location>
        <begin position="71"/>
        <end position="201"/>
    </location>
</feature>
<feature type="transmembrane region" description="Helical" evidence="6">
    <location>
        <begin position="875"/>
        <end position="902"/>
    </location>
</feature>
<dbReference type="InterPro" id="IPR054708">
    <property type="entry name" value="MTPAP-like_central"/>
</dbReference>
<gene>
    <name evidence="9" type="ORF">EVOR1521_LOCUS10082</name>
</gene>
<comment type="caution">
    <text evidence="9">The sequence shown here is derived from an EMBL/GenBank/DDBJ whole genome shotgun (WGS) entry which is preliminary data.</text>
</comment>
<feature type="compositionally biased region" description="Basic residues" evidence="5">
    <location>
        <begin position="596"/>
        <end position="608"/>
    </location>
</feature>
<evidence type="ECO:0000259" key="7">
    <source>
        <dbReference type="Pfam" id="PF00520"/>
    </source>
</evidence>
<dbReference type="Proteomes" id="UP001178507">
    <property type="component" value="Unassembled WGS sequence"/>
</dbReference>
<evidence type="ECO:0000256" key="5">
    <source>
        <dbReference type="SAM" id="MobiDB-lite"/>
    </source>
</evidence>
<organism evidence="9 10">
    <name type="scientific">Effrenium voratum</name>
    <dbReference type="NCBI Taxonomy" id="2562239"/>
    <lineage>
        <taxon>Eukaryota</taxon>
        <taxon>Sar</taxon>
        <taxon>Alveolata</taxon>
        <taxon>Dinophyceae</taxon>
        <taxon>Suessiales</taxon>
        <taxon>Symbiodiniaceae</taxon>
        <taxon>Effrenium</taxon>
    </lineage>
</organism>
<reference evidence="9" key="1">
    <citation type="submission" date="2023-08" db="EMBL/GenBank/DDBJ databases">
        <authorList>
            <person name="Chen Y."/>
            <person name="Shah S."/>
            <person name="Dougan E. K."/>
            <person name="Thang M."/>
            <person name="Chan C."/>
        </authorList>
    </citation>
    <scope>NUCLEOTIDE SEQUENCE</scope>
</reference>
<dbReference type="AlphaFoldDB" id="A0AA36MWW1"/>
<dbReference type="PROSITE" id="PS00018">
    <property type="entry name" value="EF_HAND_1"/>
    <property type="match status" value="1"/>
</dbReference>
<dbReference type="GO" id="GO:0016779">
    <property type="term" value="F:nucleotidyltransferase activity"/>
    <property type="evidence" value="ECO:0007669"/>
    <property type="project" value="TreeGrafter"/>
</dbReference>
<accession>A0AA36MWW1</accession>
<dbReference type="InterPro" id="IPR005821">
    <property type="entry name" value="Ion_trans_dom"/>
</dbReference>
<keyword evidence="2 6" id="KW-0812">Transmembrane</keyword>
<keyword evidence="10" id="KW-1185">Reference proteome</keyword>
<evidence type="ECO:0000256" key="6">
    <source>
        <dbReference type="SAM" id="Phobius"/>
    </source>
</evidence>
<feature type="transmembrane region" description="Helical" evidence="6">
    <location>
        <begin position="978"/>
        <end position="1002"/>
    </location>
</feature>
<dbReference type="GO" id="GO:0016020">
    <property type="term" value="C:membrane"/>
    <property type="evidence" value="ECO:0007669"/>
    <property type="project" value="UniProtKB-SubCell"/>
</dbReference>
<dbReference type="PANTHER" id="PTHR12271">
    <property type="entry name" value="POLY A POLYMERASE CID PAP -RELATED"/>
    <property type="match status" value="1"/>
</dbReference>
<evidence type="ECO:0000256" key="1">
    <source>
        <dbReference type="ARBA" id="ARBA00004141"/>
    </source>
</evidence>
<evidence type="ECO:0000256" key="3">
    <source>
        <dbReference type="ARBA" id="ARBA00022989"/>
    </source>
</evidence>
<evidence type="ECO:0000313" key="9">
    <source>
        <dbReference type="EMBL" id="CAJ1382771.1"/>
    </source>
</evidence>
<comment type="subcellular location">
    <subcellularLocation>
        <location evidence="1">Membrane</location>
        <topology evidence="1">Multi-pass membrane protein</topology>
    </subcellularLocation>
</comment>
<dbReference type="EMBL" id="CAUJNA010000946">
    <property type="protein sequence ID" value="CAJ1382771.1"/>
    <property type="molecule type" value="Genomic_DNA"/>
</dbReference>
<dbReference type="SUPFAM" id="SSF81631">
    <property type="entry name" value="PAP/OAS1 substrate-binding domain"/>
    <property type="match status" value="1"/>
</dbReference>
<feature type="region of interest" description="Disordered" evidence="5">
    <location>
        <begin position="555"/>
        <end position="608"/>
    </location>
</feature>
<name>A0AA36MWW1_9DINO</name>
<dbReference type="Pfam" id="PF22600">
    <property type="entry name" value="MTPAP-like_central"/>
    <property type="match status" value="1"/>
</dbReference>
<evidence type="ECO:0000256" key="2">
    <source>
        <dbReference type="ARBA" id="ARBA00022692"/>
    </source>
</evidence>
<keyword evidence="4 6" id="KW-0472">Membrane</keyword>
<dbReference type="GO" id="GO:0005216">
    <property type="term" value="F:monoatomic ion channel activity"/>
    <property type="evidence" value="ECO:0007669"/>
    <property type="project" value="InterPro"/>
</dbReference>
<feature type="region of interest" description="Disordered" evidence="5">
    <location>
        <begin position="44"/>
        <end position="64"/>
    </location>
</feature>
<dbReference type="Pfam" id="PF00520">
    <property type="entry name" value="Ion_trans"/>
    <property type="match status" value="1"/>
</dbReference>
<dbReference type="InterPro" id="IPR018247">
    <property type="entry name" value="EF_Hand_1_Ca_BS"/>
</dbReference>